<dbReference type="Proteomes" id="UP000027215">
    <property type="component" value="Chromosome"/>
</dbReference>
<comment type="subcellular location">
    <subcellularLocation>
        <location evidence="1">Cell inner membrane</location>
        <topology evidence="1">Single-pass membrane protein</topology>
        <orientation evidence="1">Periplasmic side</orientation>
    </subcellularLocation>
</comment>
<keyword evidence="3" id="KW-0813">Transport</keyword>
<dbReference type="KEGG" id="xfs:D934_09745"/>
<organism evidence="13 14">
    <name type="scientific">Xylella fastidiosa subsp. sandyi Ann-1</name>
    <dbReference type="NCBI Taxonomy" id="155920"/>
    <lineage>
        <taxon>Bacteria</taxon>
        <taxon>Pseudomonadati</taxon>
        <taxon>Pseudomonadota</taxon>
        <taxon>Gammaproteobacteria</taxon>
        <taxon>Lysobacterales</taxon>
        <taxon>Lysobacteraceae</taxon>
        <taxon>Xylella</taxon>
    </lineage>
</organism>
<dbReference type="GO" id="GO:0055085">
    <property type="term" value="P:transmembrane transport"/>
    <property type="evidence" value="ECO:0007669"/>
    <property type="project" value="InterPro"/>
</dbReference>
<evidence type="ECO:0000256" key="8">
    <source>
        <dbReference type="ARBA" id="ARBA00022989"/>
    </source>
</evidence>
<keyword evidence="7" id="KW-0653">Protein transport</keyword>
<dbReference type="Pfam" id="PF03544">
    <property type="entry name" value="TonB_C"/>
    <property type="match status" value="1"/>
</dbReference>
<dbReference type="NCBIfam" id="TIGR01352">
    <property type="entry name" value="tonB_Cterm"/>
    <property type="match status" value="1"/>
</dbReference>
<dbReference type="Gene3D" id="3.30.1150.10">
    <property type="match status" value="1"/>
</dbReference>
<proteinExistence type="inferred from homology"/>
<evidence type="ECO:0000256" key="9">
    <source>
        <dbReference type="ARBA" id="ARBA00023136"/>
    </source>
</evidence>
<feature type="compositionally biased region" description="Basic and acidic residues" evidence="10">
    <location>
        <begin position="84"/>
        <end position="93"/>
    </location>
</feature>
<evidence type="ECO:0000313" key="13">
    <source>
        <dbReference type="EMBL" id="AIC11475.1"/>
    </source>
</evidence>
<evidence type="ECO:0000256" key="7">
    <source>
        <dbReference type="ARBA" id="ARBA00022927"/>
    </source>
</evidence>
<dbReference type="GO" id="GO:0098797">
    <property type="term" value="C:plasma membrane protein complex"/>
    <property type="evidence" value="ECO:0007669"/>
    <property type="project" value="TreeGrafter"/>
</dbReference>
<keyword evidence="8 11" id="KW-1133">Transmembrane helix</keyword>
<dbReference type="GO" id="GO:0015031">
    <property type="term" value="P:protein transport"/>
    <property type="evidence" value="ECO:0007669"/>
    <property type="project" value="UniProtKB-KW"/>
</dbReference>
<keyword evidence="5" id="KW-0997">Cell inner membrane</keyword>
<feature type="compositionally biased region" description="Low complexity" evidence="10">
    <location>
        <begin position="107"/>
        <end position="119"/>
    </location>
</feature>
<feature type="domain" description="TonB C-terminal" evidence="12">
    <location>
        <begin position="200"/>
        <end position="298"/>
    </location>
</feature>
<dbReference type="PANTHER" id="PTHR33446:SF11">
    <property type="entry name" value="TONB3"/>
    <property type="match status" value="1"/>
</dbReference>
<dbReference type="PROSITE" id="PS52015">
    <property type="entry name" value="TONB_CTD"/>
    <property type="match status" value="1"/>
</dbReference>
<comment type="similarity">
    <text evidence="2">Belongs to the TonB family.</text>
</comment>
<keyword evidence="9 11" id="KW-0472">Membrane</keyword>
<dbReference type="PATRIC" id="fig|155920.8.peg.2272"/>
<dbReference type="HOGENOM" id="CLU_052089_0_0_6"/>
<dbReference type="InterPro" id="IPR006260">
    <property type="entry name" value="TonB/TolA_C"/>
</dbReference>
<feature type="region of interest" description="Disordered" evidence="10">
    <location>
        <begin position="78"/>
        <end position="161"/>
    </location>
</feature>
<evidence type="ECO:0000256" key="2">
    <source>
        <dbReference type="ARBA" id="ARBA00006555"/>
    </source>
</evidence>
<feature type="transmembrane region" description="Helical" evidence="11">
    <location>
        <begin position="26"/>
        <end position="45"/>
    </location>
</feature>
<keyword evidence="6 11" id="KW-0812">Transmembrane</keyword>
<name>A0A060H844_XYLFS</name>
<evidence type="ECO:0000313" key="14">
    <source>
        <dbReference type="Proteomes" id="UP000027215"/>
    </source>
</evidence>
<dbReference type="InterPro" id="IPR051045">
    <property type="entry name" value="TonB-dependent_transducer"/>
</dbReference>
<accession>A0A060H844</accession>
<evidence type="ECO:0000256" key="6">
    <source>
        <dbReference type="ARBA" id="ARBA00022692"/>
    </source>
</evidence>
<evidence type="ECO:0000256" key="4">
    <source>
        <dbReference type="ARBA" id="ARBA00022475"/>
    </source>
</evidence>
<dbReference type="InterPro" id="IPR037682">
    <property type="entry name" value="TonB_C"/>
</dbReference>
<evidence type="ECO:0000259" key="12">
    <source>
        <dbReference type="PROSITE" id="PS52015"/>
    </source>
</evidence>
<reference evidence="13 14" key="1">
    <citation type="submission" date="2013-08" db="EMBL/GenBank/DDBJ databases">
        <authorList>
            <person name="Stouthamer R."/>
            <person name="Nunney L."/>
        </authorList>
    </citation>
    <scope>NUCLEOTIDE SEQUENCE [LARGE SCALE GENOMIC DNA]</scope>
    <source>
        <strain evidence="14">ann-1</strain>
    </source>
</reference>
<dbReference type="EMBL" id="CP006696">
    <property type="protein sequence ID" value="AIC11475.1"/>
    <property type="molecule type" value="Genomic_DNA"/>
</dbReference>
<evidence type="ECO:0000256" key="11">
    <source>
        <dbReference type="SAM" id="Phobius"/>
    </source>
</evidence>
<protein>
    <submittedName>
        <fullName evidence="13">Cell envelope biogenesis protein TonB</fullName>
    </submittedName>
</protein>
<dbReference type="AlphaFoldDB" id="A0A060H844"/>
<gene>
    <name evidence="13" type="ORF">D934_09745</name>
</gene>
<evidence type="ECO:0000256" key="10">
    <source>
        <dbReference type="SAM" id="MobiDB-lite"/>
    </source>
</evidence>
<evidence type="ECO:0000256" key="5">
    <source>
        <dbReference type="ARBA" id="ARBA00022519"/>
    </source>
</evidence>
<keyword evidence="4" id="KW-1003">Cell membrane</keyword>
<evidence type="ECO:0000256" key="3">
    <source>
        <dbReference type="ARBA" id="ARBA00022448"/>
    </source>
</evidence>
<dbReference type="GO" id="GO:0031992">
    <property type="term" value="F:energy transducer activity"/>
    <property type="evidence" value="ECO:0007669"/>
    <property type="project" value="TreeGrafter"/>
</dbReference>
<sequence length="299" mass="33318">MQLKLEADMDAVNTAQIRERQRLNTTLVLSILIHLALILGVGFAVTDKAPLVPTLDVIFSQTSTPLTPKQADFLAQANQQGGGDQDKAQRPRDSQPGVIPQEQVGIAPQTQRATQARAPEPIQPNVITSRYGKQPLPVQQTRLQDRHSQPNPTDAKREQRNAEMARLAAEVNLRSEEYAKRPTRKFISASTREYAYANYLRAWVDRAERVGNLNYPDEARRRRLSGRVIITVGIRRDGSVDSSRVLISSGSPLLDAAALRIVQLAQPFPPLPKTQDNVDILHVTRTWLFLPAGSLHDNH</sequence>
<feature type="compositionally biased region" description="Basic and acidic residues" evidence="10">
    <location>
        <begin position="143"/>
        <end position="161"/>
    </location>
</feature>
<dbReference type="PANTHER" id="PTHR33446">
    <property type="entry name" value="PROTEIN TONB-RELATED"/>
    <property type="match status" value="1"/>
</dbReference>
<evidence type="ECO:0000256" key="1">
    <source>
        <dbReference type="ARBA" id="ARBA00004383"/>
    </source>
</evidence>
<dbReference type="SUPFAM" id="SSF74653">
    <property type="entry name" value="TolA/TonB C-terminal domain"/>
    <property type="match status" value="1"/>
</dbReference>